<dbReference type="Pfam" id="PF03760">
    <property type="entry name" value="LEA_1"/>
    <property type="match status" value="1"/>
</dbReference>
<evidence type="ECO:0000313" key="3">
    <source>
        <dbReference type="EMBL" id="KAK4581719.1"/>
    </source>
</evidence>
<feature type="compositionally biased region" description="Low complexity" evidence="2">
    <location>
        <begin position="89"/>
        <end position="111"/>
    </location>
</feature>
<protein>
    <recommendedName>
        <fullName evidence="5">18 kDa seed maturation protein</fullName>
    </recommendedName>
</protein>
<organism evidence="3 4">
    <name type="scientific">Quercus rubra</name>
    <name type="common">Northern red oak</name>
    <name type="synonym">Quercus borealis</name>
    <dbReference type="NCBI Taxonomy" id="3512"/>
    <lineage>
        <taxon>Eukaryota</taxon>
        <taxon>Viridiplantae</taxon>
        <taxon>Streptophyta</taxon>
        <taxon>Embryophyta</taxon>
        <taxon>Tracheophyta</taxon>
        <taxon>Spermatophyta</taxon>
        <taxon>Magnoliopsida</taxon>
        <taxon>eudicotyledons</taxon>
        <taxon>Gunneridae</taxon>
        <taxon>Pentapetalae</taxon>
        <taxon>rosids</taxon>
        <taxon>fabids</taxon>
        <taxon>Fagales</taxon>
        <taxon>Fagaceae</taxon>
        <taxon>Quercus</taxon>
    </lineage>
</organism>
<dbReference type="AlphaFoldDB" id="A0AAN7EYQ6"/>
<name>A0AAN7EYQ6_QUERU</name>
<feature type="compositionally biased region" description="Basic and acidic residues" evidence="2">
    <location>
        <begin position="25"/>
        <end position="68"/>
    </location>
</feature>
<sequence length="175" mass="18193">MQAGKNATSSVKETAANVAASAKSGMEKTKATVQEKVERMSARDPLQKELATEKKEERKTQAELEKQQARQHNAAANQMESTPAGGHTGYSPTTGAGGPTSATYGGTTTGTHRVSAMPGHGTGQGQHVGQVTHEGVVEESHPHPIGTRRTATRNTSVEENNPPGSYGSGPGGNYT</sequence>
<evidence type="ECO:0008006" key="5">
    <source>
        <dbReference type="Google" id="ProtNLM"/>
    </source>
</evidence>
<evidence type="ECO:0000313" key="4">
    <source>
        <dbReference type="Proteomes" id="UP001324115"/>
    </source>
</evidence>
<dbReference type="GO" id="GO:0009793">
    <property type="term" value="P:embryo development ending in seed dormancy"/>
    <property type="evidence" value="ECO:0007669"/>
    <property type="project" value="InterPro"/>
</dbReference>
<keyword evidence="4" id="KW-1185">Reference proteome</keyword>
<feature type="compositionally biased region" description="Gly residues" evidence="2">
    <location>
        <begin position="166"/>
        <end position="175"/>
    </location>
</feature>
<accession>A0AAN7EYQ6</accession>
<comment type="similarity">
    <text evidence="1">Belongs to the LEA type 1 family.</text>
</comment>
<comment type="caution">
    <text evidence="3">The sequence shown here is derived from an EMBL/GenBank/DDBJ whole genome shotgun (WGS) entry which is preliminary data.</text>
</comment>
<dbReference type="EMBL" id="JAXUIC010000007">
    <property type="protein sequence ID" value="KAK4581719.1"/>
    <property type="molecule type" value="Genomic_DNA"/>
</dbReference>
<reference evidence="3 4" key="1">
    <citation type="journal article" date="2023" name="G3 (Bethesda)">
        <title>A haplotype-resolved chromosome-scale genome for Quercus rubra L. provides insights into the genetics of adaptive traits for red oak species.</title>
        <authorList>
            <person name="Kapoor B."/>
            <person name="Jenkins J."/>
            <person name="Schmutz J."/>
            <person name="Zhebentyayeva T."/>
            <person name="Kuelheim C."/>
            <person name="Coggeshall M."/>
            <person name="Heim C."/>
            <person name="Lasky J.R."/>
            <person name="Leites L."/>
            <person name="Islam-Faridi N."/>
            <person name="Romero-Severson J."/>
            <person name="DeLeo V.L."/>
            <person name="Lucas S.M."/>
            <person name="Lazic D."/>
            <person name="Gailing O."/>
            <person name="Carlson J."/>
            <person name="Staton M."/>
        </authorList>
    </citation>
    <scope>NUCLEOTIDE SEQUENCE [LARGE SCALE GENOMIC DNA]</scope>
    <source>
        <strain evidence="3">Pseudo-F2</strain>
    </source>
</reference>
<dbReference type="InterPro" id="IPR005513">
    <property type="entry name" value="LEA_1"/>
</dbReference>
<gene>
    <name evidence="3" type="ORF">RGQ29_025047</name>
</gene>
<feature type="compositionally biased region" description="Polar residues" evidence="2">
    <location>
        <begin position="1"/>
        <end position="12"/>
    </location>
</feature>
<evidence type="ECO:0000256" key="1">
    <source>
        <dbReference type="ARBA" id="ARBA00010975"/>
    </source>
</evidence>
<dbReference type="PANTHER" id="PTHR33493">
    <property type="entry name" value="LATE EMBRYOGENESIS ABUNDANT PROTEIN 6-RELATED"/>
    <property type="match status" value="1"/>
</dbReference>
<proteinExistence type="inferred from homology"/>
<dbReference type="Proteomes" id="UP001324115">
    <property type="component" value="Unassembled WGS sequence"/>
</dbReference>
<feature type="region of interest" description="Disordered" evidence="2">
    <location>
        <begin position="1"/>
        <end position="175"/>
    </location>
</feature>
<evidence type="ECO:0000256" key="2">
    <source>
        <dbReference type="SAM" id="MobiDB-lite"/>
    </source>
</evidence>
<dbReference type="PANTHER" id="PTHR33493:SF2">
    <property type="entry name" value="LATE EMBRYOGENESIS ABUNDANT PROTEIN 46"/>
    <property type="match status" value="1"/>
</dbReference>